<dbReference type="Pfam" id="PF02518">
    <property type="entry name" value="HATPase_c"/>
    <property type="match status" value="1"/>
</dbReference>
<evidence type="ECO:0000259" key="5">
    <source>
        <dbReference type="PROSITE" id="PS50109"/>
    </source>
</evidence>
<evidence type="ECO:0000313" key="7">
    <source>
        <dbReference type="Proteomes" id="UP000676776"/>
    </source>
</evidence>
<reference evidence="6 7" key="1">
    <citation type="submission" date="2021-03" db="EMBL/GenBank/DDBJ databases">
        <title>Winogradskyella sp. nov., isolated from costal sediment.</title>
        <authorList>
            <person name="Gao C."/>
        </authorList>
    </citation>
    <scope>NUCLEOTIDE SEQUENCE [LARGE SCALE GENOMIC DNA]</scope>
    <source>
        <strain evidence="6 7">DF17</strain>
    </source>
</reference>
<evidence type="ECO:0000256" key="3">
    <source>
        <dbReference type="ARBA" id="ARBA00022553"/>
    </source>
</evidence>
<proteinExistence type="predicted"/>
<keyword evidence="4" id="KW-0175">Coiled coil</keyword>
<dbReference type="Gene3D" id="3.30.565.10">
    <property type="entry name" value="Histidine kinase-like ATPase, C-terminal domain"/>
    <property type="match status" value="1"/>
</dbReference>
<dbReference type="SUPFAM" id="SSF47384">
    <property type="entry name" value="Homodimeric domain of signal transducing histidine kinase"/>
    <property type="match status" value="1"/>
</dbReference>
<dbReference type="PROSITE" id="PS50109">
    <property type="entry name" value="HIS_KIN"/>
    <property type="match status" value="1"/>
</dbReference>
<dbReference type="InterPro" id="IPR005467">
    <property type="entry name" value="His_kinase_dom"/>
</dbReference>
<dbReference type="InterPro" id="IPR003594">
    <property type="entry name" value="HATPase_dom"/>
</dbReference>
<evidence type="ECO:0000256" key="4">
    <source>
        <dbReference type="SAM" id="Coils"/>
    </source>
</evidence>
<dbReference type="CDD" id="cd00082">
    <property type="entry name" value="HisKA"/>
    <property type="match status" value="1"/>
</dbReference>
<feature type="coiled-coil region" evidence="4">
    <location>
        <begin position="143"/>
        <end position="177"/>
    </location>
</feature>
<dbReference type="Pfam" id="PF00512">
    <property type="entry name" value="HisKA"/>
    <property type="match status" value="1"/>
</dbReference>
<feature type="domain" description="Histidine kinase" evidence="5">
    <location>
        <begin position="193"/>
        <end position="434"/>
    </location>
</feature>
<comment type="catalytic activity">
    <reaction evidence="1">
        <text>ATP + protein L-histidine = ADP + protein N-phospho-L-histidine.</text>
        <dbReference type="EC" id="2.7.13.3"/>
    </reaction>
</comment>
<dbReference type="InterPro" id="IPR003661">
    <property type="entry name" value="HisK_dim/P_dom"/>
</dbReference>
<dbReference type="SMART" id="SM00388">
    <property type="entry name" value="HisKA"/>
    <property type="match status" value="1"/>
</dbReference>
<dbReference type="InterPro" id="IPR036097">
    <property type="entry name" value="HisK_dim/P_sf"/>
</dbReference>
<evidence type="ECO:0000256" key="1">
    <source>
        <dbReference type="ARBA" id="ARBA00000085"/>
    </source>
</evidence>
<dbReference type="Pfam" id="PF13474">
    <property type="entry name" value="SnoaL_3"/>
    <property type="match status" value="1"/>
</dbReference>
<keyword evidence="7" id="KW-1185">Reference proteome</keyword>
<gene>
    <name evidence="6" type="ORF">J4050_10460</name>
</gene>
<dbReference type="PRINTS" id="PR00344">
    <property type="entry name" value="BCTRLSENSOR"/>
</dbReference>
<accession>A0ABS3T355</accession>
<dbReference type="InterPro" id="IPR037401">
    <property type="entry name" value="SnoaL-like"/>
</dbReference>
<comment type="caution">
    <text evidence="6">The sequence shown here is derived from an EMBL/GenBank/DDBJ whole genome shotgun (WGS) entry which is preliminary data.</text>
</comment>
<organism evidence="6 7">
    <name type="scientific">Winogradskyella pelagia</name>
    <dbReference type="NCBI Taxonomy" id="2819984"/>
    <lineage>
        <taxon>Bacteria</taxon>
        <taxon>Pseudomonadati</taxon>
        <taxon>Bacteroidota</taxon>
        <taxon>Flavobacteriia</taxon>
        <taxon>Flavobacteriales</taxon>
        <taxon>Flavobacteriaceae</taxon>
        <taxon>Winogradskyella</taxon>
    </lineage>
</organism>
<name>A0ABS3T355_9FLAO</name>
<dbReference type="PANTHER" id="PTHR43065:SF42">
    <property type="entry name" value="TWO-COMPONENT SENSOR PPRA"/>
    <property type="match status" value="1"/>
</dbReference>
<protein>
    <recommendedName>
        <fullName evidence="2">histidine kinase</fullName>
        <ecNumber evidence="2">2.7.13.3</ecNumber>
    </recommendedName>
</protein>
<keyword evidence="3" id="KW-0597">Phosphoprotein</keyword>
<dbReference type="Proteomes" id="UP000676776">
    <property type="component" value="Unassembled WGS sequence"/>
</dbReference>
<dbReference type="EMBL" id="JAGEVF010000008">
    <property type="protein sequence ID" value="MBO3117171.1"/>
    <property type="molecule type" value="Genomic_DNA"/>
</dbReference>
<dbReference type="EC" id="2.7.13.3" evidence="2"/>
<evidence type="ECO:0000313" key="6">
    <source>
        <dbReference type="EMBL" id="MBO3117171.1"/>
    </source>
</evidence>
<dbReference type="RefSeq" id="WP_208154538.1">
    <property type="nucleotide sequence ID" value="NZ_JAGEVF010000008.1"/>
</dbReference>
<dbReference type="InterPro" id="IPR004358">
    <property type="entry name" value="Sig_transdc_His_kin-like_C"/>
</dbReference>
<dbReference type="Gene3D" id="1.10.287.130">
    <property type="match status" value="1"/>
</dbReference>
<evidence type="ECO:0000256" key="2">
    <source>
        <dbReference type="ARBA" id="ARBA00012438"/>
    </source>
</evidence>
<dbReference type="SUPFAM" id="SSF55874">
    <property type="entry name" value="ATPase domain of HSP90 chaperone/DNA topoisomerase II/histidine kinase"/>
    <property type="match status" value="1"/>
</dbReference>
<dbReference type="PANTHER" id="PTHR43065">
    <property type="entry name" value="SENSOR HISTIDINE KINASE"/>
    <property type="match status" value="1"/>
</dbReference>
<dbReference type="InterPro" id="IPR036890">
    <property type="entry name" value="HATPase_C_sf"/>
</dbReference>
<sequence length="434" mass="49113">MDKDKIKELEKVDARWAALCLGDLPISRSKDFVLPDVMGYGTTINEYISNFDEFKQLLQLGIDTREALKDISYSITPIFKKNLGDANTVLTVNEITLTYTLDGNKKVLDLRLSTIYVFKESKWKVLHWHGSLGMDEEDGTWHQEEWKRENEKLQQKVNEQTEELKKSFEELKATQNQLIHAEKMASLGELTAGIAHEIQNPLNFVNNFSEVSNELIDEMAEELNNGDIEEAKAIAEDVKQNLEKINHHGKRADSIVKGMLQHSRNSTDDKEETDINKLADEYLRLAYHGHRAKDKSFNATLETNFDKSIDLIQVIPQDIGRVILNLVTNAFYAVDEKQKALYEKGNSNYKPTVTVTTKKEEKLVSIAVKDNGGGIPKSVRKKIFEPFYTTKPTGKGTGLGLSMSYDIVTKGHDGELKVESETGGETIFIIELPL</sequence>
<dbReference type="SMART" id="SM00387">
    <property type="entry name" value="HATPase_c"/>
    <property type="match status" value="1"/>
</dbReference>